<sequence>MVRGNEIEPKQKCRRLRRPTGGVETREAKGGGARAARGRPGPDTLIQLLMDSAPLPADNPLSSARGAARPPRPHSAAVICFTSSLV</sequence>
<feature type="region of interest" description="Disordered" evidence="1">
    <location>
        <begin position="53"/>
        <end position="74"/>
    </location>
</feature>
<protein>
    <submittedName>
        <fullName evidence="2">Uncharacterized protein</fullName>
    </submittedName>
</protein>
<name>A0A4C1WRN8_EUMVA</name>
<evidence type="ECO:0000313" key="2">
    <source>
        <dbReference type="EMBL" id="GBP52795.1"/>
    </source>
</evidence>
<gene>
    <name evidence="2" type="ORF">EVAR_39333_1</name>
</gene>
<organism evidence="2 3">
    <name type="scientific">Eumeta variegata</name>
    <name type="common">Bagworm moth</name>
    <name type="synonym">Eumeta japonica</name>
    <dbReference type="NCBI Taxonomy" id="151549"/>
    <lineage>
        <taxon>Eukaryota</taxon>
        <taxon>Metazoa</taxon>
        <taxon>Ecdysozoa</taxon>
        <taxon>Arthropoda</taxon>
        <taxon>Hexapoda</taxon>
        <taxon>Insecta</taxon>
        <taxon>Pterygota</taxon>
        <taxon>Neoptera</taxon>
        <taxon>Endopterygota</taxon>
        <taxon>Lepidoptera</taxon>
        <taxon>Glossata</taxon>
        <taxon>Ditrysia</taxon>
        <taxon>Tineoidea</taxon>
        <taxon>Psychidae</taxon>
        <taxon>Oiketicinae</taxon>
        <taxon>Eumeta</taxon>
    </lineage>
</organism>
<accession>A0A4C1WRN8</accession>
<dbReference type="AlphaFoldDB" id="A0A4C1WRN8"/>
<feature type="compositionally biased region" description="Basic and acidic residues" evidence="1">
    <location>
        <begin position="1"/>
        <end position="11"/>
    </location>
</feature>
<proteinExistence type="predicted"/>
<evidence type="ECO:0000313" key="3">
    <source>
        <dbReference type="Proteomes" id="UP000299102"/>
    </source>
</evidence>
<comment type="caution">
    <text evidence="2">The sequence shown here is derived from an EMBL/GenBank/DDBJ whole genome shotgun (WGS) entry which is preliminary data.</text>
</comment>
<keyword evidence="3" id="KW-1185">Reference proteome</keyword>
<feature type="region of interest" description="Disordered" evidence="1">
    <location>
        <begin position="1"/>
        <end position="41"/>
    </location>
</feature>
<reference evidence="2 3" key="1">
    <citation type="journal article" date="2019" name="Commun. Biol.">
        <title>The bagworm genome reveals a unique fibroin gene that provides high tensile strength.</title>
        <authorList>
            <person name="Kono N."/>
            <person name="Nakamura H."/>
            <person name="Ohtoshi R."/>
            <person name="Tomita M."/>
            <person name="Numata K."/>
            <person name="Arakawa K."/>
        </authorList>
    </citation>
    <scope>NUCLEOTIDE SEQUENCE [LARGE SCALE GENOMIC DNA]</scope>
</reference>
<dbReference type="EMBL" id="BGZK01000610">
    <property type="protein sequence ID" value="GBP52795.1"/>
    <property type="molecule type" value="Genomic_DNA"/>
</dbReference>
<dbReference type="Proteomes" id="UP000299102">
    <property type="component" value="Unassembled WGS sequence"/>
</dbReference>
<evidence type="ECO:0000256" key="1">
    <source>
        <dbReference type="SAM" id="MobiDB-lite"/>
    </source>
</evidence>